<keyword evidence="3" id="KW-1185">Reference proteome</keyword>
<evidence type="ECO:0000256" key="1">
    <source>
        <dbReference type="SAM" id="MobiDB-lite"/>
    </source>
</evidence>
<evidence type="ECO:0000313" key="2">
    <source>
        <dbReference type="EMBL" id="KAK7531942.1"/>
    </source>
</evidence>
<name>A0ABR1L9L8_9PEZI</name>
<evidence type="ECO:0000313" key="3">
    <source>
        <dbReference type="Proteomes" id="UP001360953"/>
    </source>
</evidence>
<gene>
    <name evidence="2" type="ORF">J3D65DRAFT_559080</name>
</gene>
<dbReference type="EMBL" id="JBBPEH010000011">
    <property type="protein sequence ID" value="KAK7531942.1"/>
    <property type="molecule type" value="Genomic_DNA"/>
</dbReference>
<proteinExistence type="predicted"/>
<feature type="region of interest" description="Disordered" evidence="1">
    <location>
        <begin position="16"/>
        <end position="41"/>
    </location>
</feature>
<protein>
    <submittedName>
        <fullName evidence="2">Uncharacterized protein</fullName>
    </submittedName>
</protein>
<comment type="caution">
    <text evidence="2">The sequence shown here is derived from an EMBL/GenBank/DDBJ whole genome shotgun (WGS) entry which is preliminary data.</text>
</comment>
<dbReference type="GeneID" id="92030300"/>
<sequence>MKNFLSSKYSLERENRGQYLQPRISDREDDRGKSGQWSSKDGDGFDHVRRIIRGEILGSLDSFDNRSKVVLHLNWSPRKFLESQEYKESPGEALAAAITITGSGKSAQATTTEAYLTQFWPESGAQTLRALQDSIRLNNANLLRCVEQERGKHIHASKDNGMGVTVTVTGPLYFVADVGEQLAWIGSALQTSSFKRVTYYVPLLSDLGAEEIDMSFYVQREEKMQGEHAMQEGVCWQGLFRSPVVVQGFPHTQEGRLGLDIPLNMMAALIKACRVTEFDGRLFIKGFSAILFPTKLVDNCITWHLVYNEDGSYISYLDKRIEALQNEDARKIGLSDLAAAPKNVVGWCAKAENFTGRSLDAHYPVSRSACEEPRSGWIFEKLSLSGGQYINLGLSFCMGVKDKPLHLWYRPTYEQQVLRFSKKYVLLYDVDDRRGWLVNGTSALLHLVIASWKYELSTAIGDRFLSKIEDLKMVGEKTTADRAFAILIDRENMALPVLPGKRTTKVEESVVTFSDRVEEAIHYLEKAFTIQEEKMYSPGHEVTMPISTDTLPGYDFAEICESQTTVPCRFTELRATSKGWMAFLRKIQAVALFGREFGDLIRPTSAECSVWKDMPSGKDYIAVNVLDMKDLIDRKALSLEKFDWHCPERPFECSHDAAPCHRAQALVPKSSLSWLGSANNVCGPKILEGNERGAIILGGTGGLRPHRNSSQRRSS</sequence>
<accession>A0ABR1L9L8</accession>
<dbReference type="RefSeq" id="XP_066651612.1">
    <property type="nucleotide sequence ID" value="XM_066797394.1"/>
</dbReference>
<reference evidence="2 3" key="1">
    <citation type="submission" date="2024-04" db="EMBL/GenBank/DDBJ databases">
        <title>Phyllosticta paracitricarpa is synonymous to the EU quarantine fungus P. citricarpa based on phylogenomic analyses.</title>
        <authorList>
            <consortium name="Lawrence Berkeley National Laboratory"/>
            <person name="Van ingen-buijs V.A."/>
            <person name="Van westerhoven A.C."/>
            <person name="Haridas S."/>
            <person name="Skiadas P."/>
            <person name="Martin F."/>
            <person name="Groenewald J.Z."/>
            <person name="Crous P.W."/>
            <person name="Seidl M.F."/>
        </authorList>
    </citation>
    <scope>NUCLEOTIDE SEQUENCE [LARGE SCALE GENOMIC DNA]</scope>
    <source>
        <strain evidence="2 3">CPC 17464</strain>
    </source>
</reference>
<dbReference type="Proteomes" id="UP001360953">
    <property type="component" value="Unassembled WGS sequence"/>
</dbReference>
<feature type="compositionally biased region" description="Basic and acidic residues" evidence="1">
    <location>
        <begin position="24"/>
        <end position="33"/>
    </location>
</feature>
<organism evidence="2 3">
    <name type="scientific">Phyllosticta citribraziliensis</name>
    <dbReference type="NCBI Taxonomy" id="989973"/>
    <lineage>
        <taxon>Eukaryota</taxon>
        <taxon>Fungi</taxon>
        <taxon>Dikarya</taxon>
        <taxon>Ascomycota</taxon>
        <taxon>Pezizomycotina</taxon>
        <taxon>Dothideomycetes</taxon>
        <taxon>Dothideomycetes incertae sedis</taxon>
        <taxon>Botryosphaeriales</taxon>
        <taxon>Phyllostictaceae</taxon>
        <taxon>Phyllosticta</taxon>
    </lineage>
</organism>